<keyword evidence="2" id="KW-1185">Reference proteome</keyword>
<accession>A0ACC0UHF6</accession>
<evidence type="ECO:0000313" key="2">
    <source>
        <dbReference type="Proteomes" id="UP001207468"/>
    </source>
</evidence>
<gene>
    <name evidence="1" type="ORF">F5148DRAFT_1181110</name>
</gene>
<protein>
    <submittedName>
        <fullName evidence="1">Uncharacterized protein</fullName>
    </submittedName>
</protein>
<evidence type="ECO:0000313" key="1">
    <source>
        <dbReference type="EMBL" id="KAI9510272.1"/>
    </source>
</evidence>
<proteinExistence type="predicted"/>
<reference evidence="1" key="1">
    <citation type="submission" date="2021-03" db="EMBL/GenBank/DDBJ databases">
        <title>Evolutionary priming and transition to the ectomycorrhizal habit in an iconic lineage of mushroom-forming fungi: is preadaptation a requirement?</title>
        <authorList>
            <consortium name="DOE Joint Genome Institute"/>
            <person name="Looney B.P."/>
            <person name="Miyauchi S."/>
            <person name="Morin E."/>
            <person name="Drula E."/>
            <person name="Courty P.E."/>
            <person name="Chicoki N."/>
            <person name="Fauchery L."/>
            <person name="Kohler A."/>
            <person name="Kuo A."/>
            <person name="LaButti K."/>
            <person name="Pangilinan J."/>
            <person name="Lipzen A."/>
            <person name="Riley R."/>
            <person name="Andreopoulos W."/>
            <person name="He G."/>
            <person name="Johnson J."/>
            <person name="Barry K.W."/>
            <person name="Grigoriev I.V."/>
            <person name="Nagy L."/>
            <person name="Hibbett D."/>
            <person name="Henrissat B."/>
            <person name="Matheny P.B."/>
            <person name="Labbe J."/>
            <person name="Martin A.F."/>
        </authorList>
    </citation>
    <scope>NUCLEOTIDE SEQUENCE</scope>
    <source>
        <strain evidence="1">BPL698</strain>
    </source>
</reference>
<dbReference type="Proteomes" id="UP001207468">
    <property type="component" value="Unassembled WGS sequence"/>
</dbReference>
<comment type="caution">
    <text evidence="1">The sequence shown here is derived from an EMBL/GenBank/DDBJ whole genome shotgun (WGS) entry which is preliminary data.</text>
</comment>
<organism evidence="1 2">
    <name type="scientific">Russula earlei</name>
    <dbReference type="NCBI Taxonomy" id="71964"/>
    <lineage>
        <taxon>Eukaryota</taxon>
        <taxon>Fungi</taxon>
        <taxon>Dikarya</taxon>
        <taxon>Basidiomycota</taxon>
        <taxon>Agaricomycotina</taxon>
        <taxon>Agaricomycetes</taxon>
        <taxon>Russulales</taxon>
        <taxon>Russulaceae</taxon>
        <taxon>Russula</taxon>
    </lineage>
</organism>
<name>A0ACC0UHF6_9AGAM</name>
<dbReference type="EMBL" id="JAGFNK010000046">
    <property type="protein sequence ID" value="KAI9510272.1"/>
    <property type="molecule type" value="Genomic_DNA"/>
</dbReference>
<sequence>MSLQFQRSNGHPEPEVIVNYSDGYAYSKSKFEEGLRIVLADKPAKPAKTPSGFKKEDIELIVSELEIPRAQAEKALSENDGDIIKTLRALITP</sequence>